<evidence type="ECO:0000256" key="1">
    <source>
        <dbReference type="SAM" id="MobiDB-lite"/>
    </source>
</evidence>
<accession>H6RXJ8</accession>
<dbReference type="GO" id="GO:0016829">
    <property type="term" value="F:lyase activity"/>
    <property type="evidence" value="ECO:0007669"/>
    <property type="project" value="UniProtKB-KW"/>
</dbReference>
<feature type="compositionally biased region" description="Basic residues" evidence="1">
    <location>
        <begin position="195"/>
        <end position="204"/>
    </location>
</feature>
<feature type="non-terminal residue" evidence="2">
    <location>
        <position position="215"/>
    </location>
</feature>
<feature type="region of interest" description="Disordered" evidence="1">
    <location>
        <begin position="1"/>
        <end position="114"/>
    </location>
</feature>
<dbReference type="AlphaFoldDB" id="H6RXJ8"/>
<proteinExistence type="predicted"/>
<feature type="region of interest" description="Disordered" evidence="1">
    <location>
        <begin position="128"/>
        <end position="215"/>
    </location>
</feature>
<evidence type="ECO:0000313" key="2">
    <source>
        <dbReference type="EMBL" id="CBX60089.1"/>
    </source>
</evidence>
<feature type="compositionally biased region" description="Basic and acidic residues" evidence="1">
    <location>
        <begin position="162"/>
        <end position="171"/>
    </location>
</feature>
<feature type="compositionally biased region" description="Basic residues" evidence="1">
    <location>
        <begin position="1"/>
        <end position="11"/>
    </location>
</feature>
<name>H6RXJ8_9PEZI</name>
<feature type="non-terminal residue" evidence="2">
    <location>
        <position position="1"/>
    </location>
</feature>
<reference evidence="2" key="1">
    <citation type="journal article" date="2011" name="Mycologia">
        <title>Application of the Apn2/MAT locus to improve the systematics of the Colletotrichum gloeosporioides complex: an example from coffee (Coffea spp.) hosts.</title>
        <authorList>
            <person name="Silva D.N."/>
            <person name="Talinhas P."/>
            <person name="Varzea V."/>
            <person name="Cai L."/>
            <person name="Paulo O.S."/>
            <person name="Batista D."/>
        </authorList>
    </citation>
    <scope>NUCLEOTIDE SEQUENCE</scope>
    <source>
        <strain evidence="2">BPD-I 16</strain>
    </source>
</reference>
<sequence>PQRPRRARAQPRRAGQGGHPDRRPQRHPRGAGHLQPARDAPQGGHDGRGLEGHAVATHFQPAGRRRQRYRSPGRGAGGACVTRPDAHLPPRPTGHVHLLGYQAEHPPSQQREQDRLRPLLVGHQGLVHGFEHPRGADGVGSLPGIRNHRRCGQEGRQGGSHRRSDEPERHVSTGRPSARVGRKGPPPSFREAHPRIRQATKYTRHVHEEADHKAN</sequence>
<organism evidence="2">
    <name type="scientific">Colletotrichum fructicola</name>
    <dbReference type="NCBI Taxonomy" id="690256"/>
    <lineage>
        <taxon>Eukaryota</taxon>
        <taxon>Fungi</taxon>
        <taxon>Dikarya</taxon>
        <taxon>Ascomycota</taxon>
        <taxon>Pezizomycotina</taxon>
        <taxon>Sordariomycetes</taxon>
        <taxon>Hypocreomycetidae</taxon>
        <taxon>Glomerellales</taxon>
        <taxon>Glomerellaceae</taxon>
        <taxon>Colletotrichum</taxon>
        <taxon>Colletotrichum gloeosporioides species complex</taxon>
    </lineage>
</organism>
<keyword evidence="2" id="KW-0456">Lyase</keyword>
<dbReference type="EMBL" id="FR718960">
    <property type="protein sequence ID" value="CBX60089.1"/>
    <property type="molecule type" value="Genomic_DNA"/>
</dbReference>
<protein>
    <submittedName>
        <fullName evidence="2">DNA lyase</fullName>
    </submittedName>
</protein>
<gene>
    <name evidence="2" type="primary">Apn2</name>
</gene>
<feature type="compositionally biased region" description="Basic and acidic residues" evidence="1">
    <location>
        <begin position="205"/>
        <end position="215"/>
    </location>
</feature>